<keyword evidence="2" id="KW-1185">Reference proteome</keyword>
<organism evidence="1 2">
    <name type="scientific">Lithospermum erythrorhizon</name>
    <name type="common">Purple gromwell</name>
    <name type="synonym">Lithospermum officinale var. erythrorhizon</name>
    <dbReference type="NCBI Taxonomy" id="34254"/>
    <lineage>
        <taxon>Eukaryota</taxon>
        <taxon>Viridiplantae</taxon>
        <taxon>Streptophyta</taxon>
        <taxon>Embryophyta</taxon>
        <taxon>Tracheophyta</taxon>
        <taxon>Spermatophyta</taxon>
        <taxon>Magnoliopsida</taxon>
        <taxon>eudicotyledons</taxon>
        <taxon>Gunneridae</taxon>
        <taxon>Pentapetalae</taxon>
        <taxon>asterids</taxon>
        <taxon>lamiids</taxon>
        <taxon>Boraginales</taxon>
        <taxon>Boraginaceae</taxon>
        <taxon>Boraginoideae</taxon>
        <taxon>Lithospermeae</taxon>
        <taxon>Lithospermum</taxon>
    </lineage>
</organism>
<dbReference type="Proteomes" id="UP001454036">
    <property type="component" value="Unassembled WGS sequence"/>
</dbReference>
<protein>
    <submittedName>
        <fullName evidence="1">Uncharacterized protein</fullName>
    </submittedName>
</protein>
<reference evidence="1 2" key="1">
    <citation type="submission" date="2024-01" db="EMBL/GenBank/DDBJ databases">
        <title>The complete chloroplast genome sequence of Lithospermum erythrorhizon: insights into the phylogenetic relationship among Boraginaceae species and the maternal lineages of purple gromwells.</title>
        <authorList>
            <person name="Okada T."/>
            <person name="Watanabe K."/>
        </authorList>
    </citation>
    <scope>NUCLEOTIDE SEQUENCE [LARGE SCALE GENOMIC DNA]</scope>
</reference>
<evidence type="ECO:0000313" key="1">
    <source>
        <dbReference type="EMBL" id="GAA0150716.1"/>
    </source>
</evidence>
<dbReference type="PANTHER" id="PTHR31170">
    <property type="entry name" value="BNAC04G53230D PROTEIN"/>
    <property type="match status" value="1"/>
</dbReference>
<dbReference type="InterPro" id="IPR004158">
    <property type="entry name" value="DUF247_pln"/>
</dbReference>
<dbReference type="AlphaFoldDB" id="A0AAV3PI68"/>
<dbReference type="Pfam" id="PF03140">
    <property type="entry name" value="DUF247"/>
    <property type="match status" value="1"/>
</dbReference>
<evidence type="ECO:0000313" key="2">
    <source>
        <dbReference type="Proteomes" id="UP001454036"/>
    </source>
</evidence>
<dbReference type="EMBL" id="BAABME010001643">
    <property type="protein sequence ID" value="GAA0150716.1"/>
    <property type="molecule type" value="Genomic_DNA"/>
</dbReference>
<name>A0AAV3PI68_LITER</name>
<proteinExistence type="predicted"/>
<gene>
    <name evidence="1" type="ORF">LIER_09591</name>
</gene>
<accession>A0AAV3PI68</accession>
<sequence length="139" mass="16128">MQKVPAFVRDKYNSDDYDPLVVLIGPYHHNHPRLQFVEELEPDIWNSFVRHSGSHEKQLLKEVLKVISDLRGSYAKGSTDMYNNKVFAWMMLQDAAFAMEYIREHNPDSPDNVATILDHLFGRGILEHVTRDLYVLDVG</sequence>
<comment type="caution">
    <text evidence="1">The sequence shown here is derived from an EMBL/GenBank/DDBJ whole genome shotgun (WGS) entry which is preliminary data.</text>
</comment>